<dbReference type="KEGG" id="bpro:PMF13cell1_03805"/>
<accession>A0A4P6M0Z6</accession>
<feature type="transmembrane region" description="Helical" evidence="1">
    <location>
        <begin position="110"/>
        <end position="132"/>
    </location>
</feature>
<dbReference type="InterPro" id="IPR004843">
    <property type="entry name" value="Calcineurin-like_PHP"/>
</dbReference>
<dbReference type="RefSeq" id="WP_165392514.1">
    <property type="nucleotide sequence ID" value="NZ_CP035945.1"/>
</dbReference>
<organism evidence="3 4">
    <name type="scientific">Blautia producta</name>
    <dbReference type="NCBI Taxonomy" id="33035"/>
    <lineage>
        <taxon>Bacteria</taxon>
        <taxon>Bacillati</taxon>
        <taxon>Bacillota</taxon>
        <taxon>Clostridia</taxon>
        <taxon>Lachnospirales</taxon>
        <taxon>Lachnospiraceae</taxon>
        <taxon>Blautia</taxon>
    </lineage>
</organism>
<gene>
    <name evidence="3" type="primary">cpdA_2</name>
    <name evidence="3" type="ORF">PMF13cell1_03805</name>
</gene>
<dbReference type="PANTHER" id="PTHR31302:SF0">
    <property type="entry name" value="TRANSMEMBRANE PROTEIN WITH METALLOPHOSPHOESTERASE DOMAIN"/>
    <property type="match status" value="1"/>
</dbReference>
<dbReference type="AlphaFoldDB" id="A0A4P6M0Z6"/>
<keyword evidence="1" id="KW-1133">Transmembrane helix</keyword>
<dbReference type="EC" id="3.1.4.53" evidence="3"/>
<name>A0A4P6M0Z6_9FIRM</name>
<protein>
    <submittedName>
        <fullName evidence="3">3',5'-cyclic adenosine monophosphate phosphodiesterase CpdA</fullName>
        <ecNumber evidence="3">3.1.4.53</ecNumber>
    </submittedName>
</protein>
<evidence type="ECO:0000259" key="2">
    <source>
        <dbReference type="Pfam" id="PF00149"/>
    </source>
</evidence>
<dbReference type="InterPro" id="IPR051158">
    <property type="entry name" value="Metallophosphoesterase_sf"/>
</dbReference>
<evidence type="ECO:0000313" key="4">
    <source>
        <dbReference type="Proteomes" id="UP000289794"/>
    </source>
</evidence>
<dbReference type="InterPro" id="IPR029052">
    <property type="entry name" value="Metallo-depent_PP-like"/>
</dbReference>
<sequence length="388" mass="42234">MQIIMILILLGAVIGLIVNTGRKLFLWFRPLFAGASPLVFGAIYGMIMTAVLVFFVLSRIPDSPIPRVFFLADHYALGAAVYVVIFVNSADFVLFLLKLCRLLPVPLSQGVSVTAGAAALGLSAVLTLYGGIHASMIKTQHYDIELQADKRASDSMKIALISDIHMGYVIEEKHVEKIVAAINAAEPDLVCIAGDIFDGDITALKNPSVLQELFREIKAPYGVYACLGNHDAGAGYEEMLDFLDKAGIHLLQDEEVLIDDRIILAGRKDSGPIGNQGRKRTVLEASAKTEELPRVVLDHKPENIGEYHKSTDLILCGHTHRGQFFPGNLINEVSMDVNYGYYRKNAESPQAVVTSGAGTWGPPMRVGTDNEVAVIRITFPTAEKGTVK</sequence>
<keyword evidence="1" id="KW-0812">Transmembrane</keyword>
<dbReference type="Proteomes" id="UP000289794">
    <property type="component" value="Chromosome"/>
</dbReference>
<evidence type="ECO:0000256" key="1">
    <source>
        <dbReference type="SAM" id="Phobius"/>
    </source>
</evidence>
<keyword evidence="1" id="KW-0472">Membrane</keyword>
<keyword evidence="3" id="KW-0378">Hydrolase</keyword>
<reference evidence="3 4" key="1">
    <citation type="submission" date="2019-01" db="EMBL/GenBank/DDBJ databases">
        <title>PMF-metabolizing Aryl O-demethylase.</title>
        <authorList>
            <person name="Kim M."/>
        </authorList>
    </citation>
    <scope>NUCLEOTIDE SEQUENCE [LARGE SCALE GENOMIC DNA]</scope>
    <source>
        <strain evidence="3 4">PMF1</strain>
    </source>
</reference>
<dbReference type="GO" id="GO:0004115">
    <property type="term" value="F:3',5'-cyclic-AMP phosphodiesterase activity"/>
    <property type="evidence" value="ECO:0007669"/>
    <property type="project" value="UniProtKB-EC"/>
</dbReference>
<dbReference type="SUPFAM" id="SSF56300">
    <property type="entry name" value="Metallo-dependent phosphatases"/>
    <property type="match status" value="1"/>
</dbReference>
<dbReference type="PANTHER" id="PTHR31302">
    <property type="entry name" value="TRANSMEMBRANE PROTEIN WITH METALLOPHOSPHOESTERASE DOMAIN-RELATED"/>
    <property type="match status" value="1"/>
</dbReference>
<dbReference type="CDD" id="cd07385">
    <property type="entry name" value="MPP_YkuE_C"/>
    <property type="match status" value="1"/>
</dbReference>
<feature type="transmembrane region" description="Helical" evidence="1">
    <location>
        <begin position="69"/>
        <end position="90"/>
    </location>
</feature>
<feature type="transmembrane region" description="Helical" evidence="1">
    <location>
        <begin position="31"/>
        <end position="57"/>
    </location>
</feature>
<dbReference type="Gene3D" id="3.60.21.10">
    <property type="match status" value="1"/>
</dbReference>
<proteinExistence type="predicted"/>
<evidence type="ECO:0000313" key="3">
    <source>
        <dbReference type="EMBL" id="QBE98239.1"/>
    </source>
</evidence>
<feature type="domain" description="Calcineurin-like phosphoesterase" evidence="2">
    <location>
        <begin position="156"/>
        <end position="321"/>
    </location>
</feature>
<dbReference type="EMBL" id="CP035945">
    <property type="protein sequence ID" value="QBE98239.1"/>
    <property type="molecule type" value="Genomic_DNA"/>
</dbReference>
<dbReference type="Pfam" id="PF00149">
    <property type="entry name" value="Metallophos"/>
    <property type="match status" value="1"/>
</dbReference>